<feature type="signal peptide" evidence="2">
    <location>
        <begin position="1"/>
        <end position="23"/>
    </location>
</feature>
<proteinExistence type="predicted"/>
<name>A0A8B6DXH6_MYTGA</name>
<dbReference type="PROSITE" id="PS00615">
    <property type="entry name" value="C_TYPE_LECTIN_1"/>
    <property type="match status" value="1"/>
</dbReference>
<dbReference type="Proteomes" id="UP000596742">
    <property type="component" value="Unassembled WGS sequence"/>
</dbReference>
<evidence type="ECO:0000256" key="2">
    <source>
        <dbReference type="SAM" id="SignalP"/>
    </source>
</evidence>
<protein>
    <recommendedName>
        <fullName evidence="3">C-type lectin domain-containing protein</fullName>
    </recommendedName>
</protein>
<feature type="domain" description="C-type lectin" evidence="3">
    <location>
        <begin position="98"/>
        <end position="220"/>
    </location>
</feature>
<evidence type="ECO:0000256" key="1">
    <source>
        <dbReference type="ARBA" id="ARBA00023157"/>
    </source>
</evidence>
<dbReference type="PANTHER" id="PTHR22803">
    <property type="entry name" value="MANNOSE, PHOSPHOLIPASE, LECTIN RECEPTOR RELATED"/>
    <property type="match status" value="1"/>
</dbReference>
<keyword evidence="2" id="KW-0732">Signal</keyword>
<evidence type="ECO:0000313" key="4">
    <source>
        <dbReference type="EMBL" id="VDI26008.1"/>
    </source>
</evidence>
<dbReference type="PROSITE" id="PS50041">
    <property type="entry name" value="C_TYPE_LECTIN_2"/>
    <property type="match status" value="1"/>
</dbReference>
<dbReference type="CDD" id="cd00037">
    <property type="entry name" value="CLECT"/>
    <property type="match status" value="1"/>
</dbReference>
<dbReference type="InterPro" id="IPR016186">
    <property type="entry name" value="C-type_lectin-like/link_sf"/>
</dbReference>
<evidence type="ECO:0000313" key="5">
    <source>
        <dbReference type="Proteomes" id="UP000596742"/>
    </source>
</evidence>
<organism evidence="4 5">
    <name type="scientific">Mytilus galloprovincialis</name>
    <name type="common">Mediterranean mussel</name>
    <dbReference type="NCBI Taxonomy" id="29158"/>
    <lineage>
        <taxon>Eukaryota</taxon>
        <taxon>Metazoa</taxon>
        <taxon>Spiralia</taxon>
        <taxon>Lophotrochozoa</taxon>
        <taxon>Mollusca</taxon>
        <taxon>Bivalvia</taxon>
        <taxon>Autobranchia</taxon>
        <taxon>Pteriomorphia</taxon>
        <taxon>Mytilida</taxon>
        <taxon>Mytiloidea</taxon>
        <taxon>Mytilidae</taxon>
        <taxon>Mytilinae</taxon>
        <taxon>Mytilus</taxon>
    </lineage>
</organism>
<evidence type="ECO:0000259" key="3">
    <source>
        <dbReference type="PROSITE" id="PS50041"/>
    </source>
</evidence>
<dbReference type="InterPro" id="IPR018378">
    <property type="entry name" value="C-type_lectin_CS"/>
</dbReference>
<feature type="chain" id="PRO_5032711416" description="C-type lectin domain-containing protein" evidence="2">
    <location>
        <begin position="24"/>
        <end position="236"/>
    </location>
</feature>
<dbReference type="AlphaFoldDB" id="A0A8B6DXH6"/>
<accession>A0A8B6DXH6</accession>
<sequence length="236" mass="26602">MVNSMMAFFYFFLHIGNIMVVISRSTLPNIETPIPPSTSQTLPNMETPFPPSTVQYLPNKETPFPPSTVQPLGVVTNATDSPTTTYVPPPCPKDFLGHSNSCYHAARVKATWPESAAYCDSFGATLAVIEDIQEQLYLAQMLKTLPNNAGNNAFWLGGHDILVEGEWQWAITLEKVQYMNWDSGQPNNNDNNEHCMAMTGSRGYKWEDKKCEDHNYFICETDHKTTMNTHIIFGRK</sequence>
<dbReference type="InterPro" id="IPR016187">
    <property type="entry name" value="CTDL_fold"/>
</dbReference>
<dbReference type="Pfam" id="PF00059">
    <property type="entry name" value="Lectin_C"/>
    <property type="match status" value="1"/>
</dbReference>
<dbReference type="SUPFAM" id="SSF56436">
    <property type="entry name" value="C-type lectin-like"/>
    <property type="match status" value="1"/>
</dbReference>
<dbReference type="Gene3D" id="3.10.100.10">
    <property type="entry name" value="Mannose-Binding Protein A, subunit A"/>
    <property type="match status" value="1"/>
</dbReference>
<dbReference type="InterPro" id="IPR001304">
    <property type="entry name" value="C-type_lectin-like"/>
</dbReference>
<comment type="caution">
    <text evidence="4">The sequence shown here is derived from an EMBL/GenBank/DDBJ whole genome shotgun (WGS) entry which is preliminary data.</text>
</comment>
<dbReference type="EMBL" id="UYJE01004212">
    <property type="protein sequence ID" value="VDI26008.1"/>
    <property type="molecule type" value="Genomic_DNA"/>
</dbReference>
<dbReference type="InterPro" id="IPR050111">
    <property type="entry name" value="C-type_lectin/snaclec_domain"/>
</dbReference>
<reference evidence="4" key="1">
    <citation type="submission" date="2018-11" db="EMBL/GenBank/DDBJ databases">
        <authorList>
            <person name="Alioto T."/>
            <person name="Alioto T."/>
        </authorList>
    </citation>
    <scope>NUCLEOTIDE SEQUENCE</scope>
</reference>
<dbReference type="OrthoDB" id="6160756at2759"/>
<dbReference type="SMART" id="SM00034">
    <property type="entry name" value="CLECT"/>
    <property type="match status" value="1"/>
</dbReference>
<keyword evidence="5" id="KW-1185">Reference proteome</keyword>
<keyword evidence="1" id="KW-1015">Disulfide bond</keyword>
<gene>
    <name evidence="4" type="ORF">MGAL_10B071933</name>
</gene>